<dbReference type="PANTHER" id="PTHR11863">
    <property type="entry name" value="STEROL DESATURASE"/>
    <property type="match status" value="1"/>
</dbReference>
<protein>
    <recommendedName>
        <fullName evidence="6">Fatty acid hydroxylase domain-containing protein</fullName>
    </recommendedName>
</protein>
<dbReference type="GO" id="GO:0016020">
    <property type="term" value="C:membrane"/>
    <property type="evidence" value="ECO:0007669"/>
    <property type="project" value="UniProtKB-SubCell"/>
</dbReference>
<keyword evidence="2 5" id="KW-0812">Transmembrane</keyword>
<evidence type="ECO:0000256" key="4">
    <source>
        <dbReference type="ARBA" id="ARBA00023136"/>
    </source>
</evidence>
<dbReference type="Proteomes" id="UP001397290">
    <property type="component" value="Unassembled WGS sequence"/>
</dbReference>
<dbReference type="Pfam" id="PF04116">
    <property type="entry name" value="FA_hydroxylase"/>
    <property type="match status" value="1"/>
</dbReference>
<evidence type="ECO:0000259" key="6">
    <source>
        <dbReference type="Pfam" id="PF04116"/>
    </source>
</evidence>
<evidence type="ECO:0000256" key="1">
    <source>
        <dbReference type="ARBA" id="ARBA00004370"/>
    </source>
</evidence>
<dbReference type="GO" id="GO:0008610">
    <property type="term" value="P:lipid biosynthetic process"/>
    <property type="evidence" value="ECO:0007669"/>
    <property type="project" value="InterPro"/>
</dbReference>
<keyword evidence="8" id="KW-1185">Reference proteome</keyword>
<sequence>MGWAKEHNSHSMTSDWTSQHRSQWNLYQLLIDWNGFYPIIPWKALPVHLKTDKMPYMSPISQHLFIIFYATVPLALHQAYSSLTGLTVGKFSSFLLYGWAYLITAVREMLLLRRLIHKYGCLDGDVHGRDGIPNTGARKVLFGPTKTAFFRLALAVFITYDSDTSPLEAMTDVSCWPVSFVKLCLYGITLDLWFYVYHRACHEIPFMWKYHRTHHLSKHPTAAMAAWADDEQEVTELVIIPLLTFATFWSVGLPLGFYEWWICSEYVVFSEVIGHSGIRVHVIIPSPISWLLRLCDAELAIEDHDLHHRFGWRKSFNYGKQTTMWDKIFSSKSPRLESRETNVDYEDIVWMPIF</sequence>
<dbReference type="GO" id="GO:0005506">
    <property type="term" value="F:iron ion binding"/>
    <property type="evidence" value="ECO:0007669"/>
    <property type="project" value="InterPro"/>
</dbReference>
<name>A0AAW0S0U4_9HYPO</name>
<organism evidence="7 8">
    <name type="scientific">Beauveria asiatica</name>
    <dbReference type="NCBI Taxonomy" id="1069075"/>
    <lineage>
        <taxon>Eukaryota</taxon>
        <taxon>Fungi</taxon>
        <taxon>Dikarya</taxon>
        <taxon>Ascomycota</taxon>
        <taxon>Pezizomycotina</taxon>
        <taxon>Sordariomycetes</taxon>
        <taxon>Hypocreomycetidae</taxon>
        <taxon>Hypocreales</taxon>
        <taxon>Cordycipitaceae</taxon>
        <taxon>Beauveria</taxon>
    </lineage>
</organism>
<keyword evidence="4 5" id="KW-0472">Membrane</keyword>
<feature type="transmembrane region" description="Helical" evidence="5">
    <location>
        <begin position="60"/>
        <end position="79"/>
    </location>
</feature>
<proteinExistence type="predicted"/>
<feature type="domain" description="Fatty acid hydroxylase" evidence="6">
    <location>
        <begin position="185"/>
        <end position="330"/>
    </location>
</feature>
<accession>A0AAW0S0U4</accession>
<evidence type="ECO:0000256" key="5">
    <source>
        <dbReference type="SAM" id="Phobius"/>
    </source>
</evidence>
<evidence type="ECO:0000313" key="7">
    <source>
        <dbReference type="EMBL" id="KAK8147880.1"/>
    </source>
</evidence>
<comment type="subcellular location">
    <subcellularLocation>
        <location evidence="1">Membrane</location>
    </subcellularLocation>
</comment>
<gene>
    <name evidence="7" type="ORF">G3M48_000831</name>
</gene>
<dbReference type="EMBL" id="JAAHCF010000120">
    <property type="protein sequence ID" value="KAK8147880.1"/>
    <property type="molecule type" value="Genomic_DNA"/>
</dbReference>
<dbReference type="GO" id="GO:0016491">
    <property type="term" value="F:oxidoreductase activity"/>
    <property type="evidence" value="ECO:0007669"/>
    <property type="project" value="InterPro"/>
</dbReference>
<reference evidence="7 8" key="1">
    <citation type="submission" date="2020-02" db="EMBL/GenBank/DDBJ databases">
        <title>Comparative genomics of the hypocrealean fungal genus Beauvera.</title>
        <authorList>
            <person name="Showalter D.N."/>
            <person name="Bushley K.E."/>
            <person name="Rehner S.A."/>
        </authorList>
    </citation>
    <scope>NUCLEOTIDE SEQUENCE [LARGE SCALE GENOMIC DNA]</scope>
    <source>
        <strain evidence="7 8">ARSEF4384</strain>
    </source>
</reference>
<dbReference type="InterPro" id="IPR050307">
    <property type="entry name" value="Sterol_Desaturase_Related"/>
</dbReference>
<dbReference type="AlphaFoldDB" id="A0AAW0S0U4"/>
<feature type="transmembrane region" description="Helical" evidence="5">
    <location>
        <begin position="91"/>
        <end position="110"/>
    </location>
</feature>
<evidence type="ECO:0000256" key="3">
    <source>
        <dbReference type="ARBA" id="ARBA00022989"/>
    </source>
</evidence>
<keyword evidence="3 5" id="KW-1133">Transmembrane helix</keyword>
<evidence type="ECO:0000313" key="8">
    <source>
        <dbReference type="Proteomes" id="UP001397290"/>
    </source>
</evidence>
<evidence type="ECO:0000256" key="2">
    <source>
        <dbReference type="ARBA" id="ARBA00022692"/>
    </source>
</evidence>
<comment type="caution">
    <text evidence="7">The sequence shown here is derived from an EMBL/GenBank/DDBJ whole genome shotgun (WGS) entry which is preliminary data.</text>
</comment>
<dbReference type="InterPro" id="IPR006694">
    <property type="entry name" value="Fatty_acid_hydroxylase"/>
</dbReference>